<evidence type="ECO:0000256" key="1">
    <source>
        <dbReference type="SAM" id="SignalP"/>
    </source>
</evidence>
<feature type="chain" id="PRO_5002735671" evidence="1">
    <location>
        <begin position="28"/>
        <end position="413"/>
    </location>
</feature>
<organism evidence="2 3">
    <name type="scientific">Sorangium cellulosum (strain So ce56)</name>
    <name type="common">Polyangium cellulosum (strain So ce56)</name>
    <dbReference type="NCBI Taxonomy" id="448385"/>
    <lineage>
        <taxon>Bacteria</taxon>
        <taxon>Pseudomonadati</taxon>
        <taxon>Myxococcota</taxon>
        <taxon>Polyangia</taxon>
        <taxon>Polyangiales</taxon>
        <taxon>Polyangiaceae</taxon>
        <taxon>Sorangium</taxon>
    </lineage>
</organism>
<name>A9FV15_SORC5</name>
<dbReference type="eggNOG" id="ENOG5031AZD">
    <property type="taxonomic scope" value="Bacteria"/>
</dbReference>
<reference evidence="2 3" key="1">
    <citation type="journal article" date="2007" name="Nat. Biotechnol.">
        <title>Complete genome sequence of the myxobacterium Sorangium cellulosum.</title>
        <authorList>
            <person name="Schneiker S."/>
            <person name="Perlova O."/>
            <person name="Kaiser O."/>
            <person name="Gerth K."/>
            <person name="Alici A."/>
            <person name="Altmeyer M.O."/>
            <person name="Bartels D."/>
            <person name="Bekel T."/>
            <person name="Beyer S."/>
            <person name="Bode E."/>
            <person name="Bode H.B."/>
            <person name="Bolten C.J."/>
            <person name="Choudhuri J.V."/>
            <person name="Doss S."/>
            <person name="Elnakady Y.A."/>
            <person name="Frank B."/>
            <person name="Gaigalat L."/>
            <person name="Goesmann A."/>
            <person name="Groeger C."/>
            <person name="Gross F."/>
            <person name="Jelsbak L."/>
            <person name="Jelsbak L."/>
            <person name="Kalinowski J."/>
            <person name="Kegler C."/>
            <person name="Knauber T."/>
            <person name="Konietzny S."/>
            <person name="Kopp M."/>
            <person name="Krause L."/>
            <person name="Krug D."/>
            <person name="Linke B."/>
            <person name="Mahmud T."/>
            <person name="Martinez-Arias R."/>
            <person name="McHardy A.C."/>
            <person name="Merai M."/>
            <person name="Meyer F."/>
            <person name="Mormann S."/>
            <person name="Munoz-Dorado J."/>
            <person name="Perez J."/>
            <person name="Pradella S."/>
            <person name="Rachid S."/>
            <person name="Raddatz G."/>
            <person name="Rosenau F."/>
            <person name="Rueckert C."/>
            <person name="Sasse F."/>
            <person name="Scharfe M."/>
            <person name="Schuster S.C."/>
            <person name="Suen G."/>
            <person name="Treuner-Lange A."/>
            <person name="Velicer G.J."/>
            <person name="Vorholter F.-J."/>
            <person name="Weissman K.J."/>
            <person name="Welch R.D."/>
            <person name="Wenzel S.C."/>
            <person name="Whitworth D.E."/>
            <person name="Wilhelm S."/>
            <person name="Wittmann C."/>
            <person name="Bloecker H."/>
            <person name="Puehler A."/>
            <person name="Mueller R."/>
        </authorList>
    </citation>
    <scope>NUCLEOTIDE SEQUENCE [LARGE SCALE GENOMIC DNA]</scope>
    <source>
        <strain evidence="3">So ce56</strain>
    </source>
</reference>
<protein>
    <submittedName>
        <fullName evidence="2">Secreted protein</fullName>
    </submittedName>
</protein>
<accession>A9FV15</accession>
<dbReference type="HOGENOM" id="CLU_635716_0_0_7"/>
<dbReference type="STRING" id="448385.sce2068"/>
<evidence type="ECO:0000313" key="3">
    <source>
        <dbReference type="Proteomes" id="UP000002139"/>
    </source>
</evidence>
<proteinExistence type="predicted"/>
<dbReference type="AlphaFoldDB" id="A9FV15"/>
<evidence type="ECO:0000313" key="2">
    <source>
        <dbReference type="EMBL" id="CAN92227.1"/>
    </source>
</evidence>
<keyword evidence="1" id="KW-0732">Signal</keyword>
<gene>
    <name evidence="2" type="ordered locus">sce2068</name>
</gene>
<dbReference type="Proteomes" id="UP000002139">
    <property type="component" value="Chromosome"/>
</dbReference>
<dbReference type="EMBL" id="AM746676">
    <property type="protein sequence ID" value="CAN92227.1"/>
    <property type="molecule type" value="Genomic_DNA"/>
</dbReference>
<sequence>MRRRLPRIHALLASLSAAMLWSAPARPGEPPQLSWDKPVRCIKSPDGGAVRVQCEPGPEGERCLVAPDRLAHDGGALDKVQPCNVVEDTEAYRALTARGARLVAAIPEAPPGYARSAEGKAFQVKFDLLNRLYLGASWLPTFHGNNGLPVPASFPLGRGRAEAGIHVSVLSTRSRARHDMRILEGTATFDDLELSGVLFSYDYQHLHRRPAHWLSTFVGKPRLHPISPRMGWGFRVVSVNDRPPARRDTLDVEFGEVHLAWHPWQSNDMYSHIRLEAGADLGEYWEHRSEIDDGLDTGALYIGPTSALKSRFSLGEGGLHALSTAFTYRRPNIAAGSGRGEAMNRLEATIAYEGILLAINDQPISLRLAAMGVSRNDLDSDIRDVEVKAAAGLRVSFWAPPRVFEPMPAFEDP</sequence>
<keyword evidence="3" id="KW-1185">Reference proteome</keyword>
<feature type="signal peptide" evidence="1">
    <location>
        <begin position="1"/>
        <end position="27"/>
    </location>
</feature>
<dbReference type="KEGG" id="scl:sce2068"/>